<evidence type="ECO:0000259" key="11">
    <source>
        <dbReference type="Pfam" id="PF00534"/>
    </source>
</evidence>
<dbReference type="PANTHER" id="PTHR45918">
    <property type="entry name" value="ALPHA-1,3/1,6-MANNOSYLTRANSFERASE ALG2"/>
    <property type="match status" value="1"/>
</dbReference>
<evidence type="ECO:0000256" key="4">
    <source>
        <dbReference type="ARBA" id="ARBA00022692"/>
    </source>
</evidence>
<evidence type="ECO:0000256" key="3">
    <source>
        <dbReference type="ARBA" id="ARBA00022679"/>
    </source>
</evidence>
<comment type="subcellular location">
    <subcellularLocation>
        <location evidence="10">Endoplasmic reticulum membrane</location>
        <topology evidence="10">Single-pass membrane protein</topology>
    </subcellularLocation>
</comment>
<comment type="catalytic activity">
    <reaction evidence="8 10">
        <text>a beta-D-Man-(1-&gt;4)-beta-D-GlcNAc-(1-&gt;4)-alpha-D-GlcNAc-diphospho-di-trans,poly-cis-dolichol + GDP-alpha-D-mannose = an alpha-D-Man-(1-&gt;3)-beta-D-Man-(1-&gt;4)-beta-D-GlcNAc-(1-&gt;4)-alpha-D-GlcNAc-diphospho-di-trans,poly-cis-dolichol + GDP + H(+)</text>
        <dbReference type="Rhea" id="RHEA:29515"/>
        <dbReference type="Rhea" id="RHEA-COMP:19511"/>
        <dbReference type="Rhea" id="RHEA-COMP:19513"/>
        <dbReference type="ChEBI" id="CHEBI:15378"/>
        <dbReference type="ChEBI" id="CHEBI:57527"/>
        <dbReference type="ChEBI" id="CHEBI:58189"/>
        <dbReference type="ChEBI" id="CHEBI:58472"/>
        <dbReference type="ChEBI" id="CHEBI:132510"/>
        <dbReference type="EC" id="2.4.1.132"/>
    </reaction>
    <physiologicalReaction direction="left-to-right" evidence="8 10">
        <dbReference type="Rhea" id="RHEA:29516"/>
    </physiologicalReaction>
</comment>
<organism evidence="13 14">
    <name type="scientific">Bathycoccus prasinos</name>
    <dbReference type="NCBI Taxonomy" id="41875"/>
    <lineage>
        <taxon>Eukaryota</taxon>
        <taxon>Viridiplantae</taxon>
        <taxon>Chlorophyta</taxon>
        <taxon>Mamiellophyceae</taxon>
        <taxon>Mamiellales</taxon>
        <taxon>Bathycoccaceae</taxon>
        <taxon>Bathycoccus</taxon>
    </lineage>
</organism>
<dbReference type="EMBL" id="FO082265">
    <property type="protein sequence ID" value="CCO19581.1"/>
    <property type="molecule type" value="Genomic_DNA"/>
</dbReference>
<keyword evidence="7" id="KW-0472">Membrane</keyword>
<dbReference type="Gene3D" id="3.40.50.2000">
    <property type="entry name" value="Glycogen Phosphorylase B"/>
    <property type="match status" value="2"/>
</dbReference>
<evidence type="ECO:0000256" key="10">
    <source>
        <dbReference type="RuleBase" id="RU367136"/>
    </source>
</evidence>
<dbReference type="Pfam" id="PF13439">
    <property type="entry name" value="Glyco_transf_4"/>
    <property type="match status" value="1"/>
</dbReference>
<dbReference type="InterPro" id="IPR028098">
    <property type="entry name" value="Glyco_trans_4-like_N"/>
</dbReference>
<sequence length="407" mass="46551">MEEKRVLGFIHPDLGIGGAERLILDAATELQRCGHKVHLYTAYHDLARCFEDTLHIGGKRCDWIHVSGSWIPRHFFGFFHIFFANLRCFWLSIVLIFSRRKTQIELIFVDQVSLPVLIVRCLSNIRTIFYCHYPDSLLAPRNSIIRMLYRFPYDLLEKYSTLCAHKILVNSKFTAQKFLNAFLNVESLDCPDVLYPSVQLMSVANTVNLSDQNYKSFLTINRFERKKDIFLAIHAYVHMLSMHKESDLCKTRLLVAGGYDSRLVENVEHISELSREAKRLSHRKSVTFLPSISSNRKRKILMESLCLLYTPMEEHFGIVPLEAMSVGTPVIAVDSGGPKETVENEETGFLCSSSSKEFAEVMYRLCNDPKLASSIGSSGQYHVCRNFDRTEFGVKLSKIVEGVLKSS</sequence>
<evidence type="ECO:0000256" key="5">
    <source>
        <dbReference type="ARBA" id="ARBA00022824"/>
    </source>
</evidence>
<evidence type="ECO:0000313" key="14">
    <source>
        <dbReference type="Proteomes" id="UP000198341"/>
    </source>
</evidence>
<dbReference type="Proteomes" id="UP000198341">
    <property type="component" value="Chromosome 14"/>
</dbReference>
<dbReference type="GO" id="GO:0004378">
    <property type="term" value="F:GDP-Man:Man(1)GlcNAc(2)-PP-Dol alpha-1,3-mannosyltransferase activity"/>
    <property type="evidence" value="ECO:0007669"/>
    <property type="project" value="UniProtKB-UniRule"/>
</dbReference>
<keyword evidence="6" id="KW-1133">Transmembrane helix</keyword>
<dbReference type="InterPro" id="IPR001296">
    <property type="entry name" value="Glyco_trans_1"/>
</dbReference>
<dbReference type="GeneID" id="19011973"/>
<keyword evidence="5" id="KW-0256">Endoplasmic reticulum</keyword>
<evidence type="ECO:0000256" key="8">
    <source>
        <dbReference type="ARBA" id="ARBA00045103"/>
    </source>
</evidence>
<evidence type="ECO:0000256" key="6">
    <source>
        <dbReference type="ARBA" id="ARBA00022989"/>
    </source>
</evidence>
<keyword evidence="4" id="KW-0812">Transmembrane</keyword>
<keyword evidence="3 10" id="KW-0808">Transferase</keyword>
<dbReference type="GO" id="GO:0005789">
    <property type="term" value="C:endoplasmic reticulum membrane"/>
    <property type="evidence" value="ECO:0007669"/>
    <property type="project" value="UniProtKB-SubCell"/>
</dbReference>
<comment type="similarity">
    <text evidence="10">Belongs to the glycosyltransferase group 1 family.</text>
</comment>
<evidence type="ECO:0000313" key="13">
    <source>
        <dbReference type="EMBL" id="CCO19581.1"/>
    </source>
</evidence>
<comment type="function">
    <text evidence="10">Mannosylates Man(2)GlcNAc(2)-dolichol diphosphate and Man(1)GlcNAc(2)-dolichol diphosphate to form Man(3)GlcNAc(2)-dolichol diphosphate.</text>
</comment>
<dbReference type="STRING" id="41875.K8ENE5"/>
<comment type="pathway">
    <text evidence="1 10">Protein modification; protein glycosylation.</text>
</comment>
<keyword evidence="14" id="KW-1185">Reference proteome</keyword>
<dbReference type="Pfam" id="PF00534">
    <property type="entry name" value="Glycos_transf_1"/>
    <property type="match status" value="1"/>
</dbReference>
<dbReference type="EC" id="2.4.1.257" evidence="10"/>
<dbReference type="eggNOG" id="KOG0853">
    <property type="taxonomic scope" value="Eukaryota"/>
</dbReference>
<accession>K8ENE5</accession>
<feature type="domain" description="Glycosyltransferase subfamily 4-like N-terminal" evidence="12">
    <location>
        <begin position="16"/>
        <end position="180"/>
    </location>
</feature>
<dbReference type="UniPathway" id="UPA00378"/>
<protein>
    <recommendedName>
        <fullName evidence="10">Alpha-1,3/1,6-mannosyltransferase ALG2</fullName>
        <ecNumber evidence="10">2.4.1.132</ecNumber>
        <ecNumber evidence="10">2.4.1.257</ecNumber>
    </recommendedName>
    <alternativeName>
        <fullName evidence="10">GDP-Man:Man(1)GlcNAc(2)-PP-Dol alpha-1,3-mannosyltransferase</fullName>
    </alternativeName>
</protein>
<dbReference type="PANTHER" id="PTHR45918:SF1">
    <property type="entry name" value="ALPHA-1,3_1,6-MANNOSYLTRANSFERASE ALG2"/>
    <property type="match status" value="1"/>
</dbReference>
<comment type="catalytic activity">
    <reaction evidence="9 10">
        <text>an alpha-D-Man-(1-&gt;3)-beta-D-Man-(1-&gt;4)-beta-D-GlcNAc-(1-&gt;4)-alpha-D-GlcNAc-diphospho-di-trans,poly-cis-dolichol + GDP-alpha-D-mannose = an alpha-D-Man-(1-&gt;3)-[alpha-D-Man-(1-&gt;6)]-beta-D-Man-(1-&gt;4)-beta-D-GlcNAc-(1-&gt;4)-alpha-D-GlcNAc-diphospho-di-trans,poly-cis-dolichol + GDP + H(+)</text>
        <dbReference type="Rhea" id="RHEA:29519"/>
        <dbReference type="Rhea" id="RHEA-COMP:19513"/>
        <dbReference type="Rhea" id="RHEA-COMP:19515"/>
        <dbReference type="ChEBI" id="CHEBI:15378"/>
        <dbReference type="ChEBI" id="CHEBI:57527"/>
        <dbReference type="ChEBI" id="CHEBI:58189"/>
        <dbReference type="ChEBI" id="CHEBI:132510"/>
        <dbReference type="ChEBI" id="CHEBI:132511"/>
        <dbReference type="EC" id="2.4.1.257"/>
    </reaction>
    <physiologicalReaction direction="left-to-right" evidence="9 10">
        <dbReference type="Rhea" id="RHEA:29520"/>
    </physiologicalReaction>
</comment>
<gene>
    <name evidence="13" type="primary">ALG2</name>
    <name evidence="13" type="ordered locus">Bathy14g01700</name>
</gene>
<dbReference type="RefSeq" id="XP_007509124.1">
    <property type="nucleotide sequence ID" value="XM_007509062.1"/>
</dbReference>
<proteinExistence type="inferred from homology"/>
<dbReference type="EC" id="2.4.1.132" evidence="10"/>
<name>K8ENE5_9CHLO</name>
<dbReference type="OrthoDB" id="448893at2759"/>
<dbReference type="SUPFAM" id="SSF53756">
    <property type="entry name" value="UDP-Glycosyltransferase/glycogen phosphorylase"/>
    <property type="match status" value="1"/>
</dbReference>
<keyword evidence="2 10" id="KW-0328">Glycosyltransferase</keyword>
<reference evidence="13 14" key="1">
    <citation type="submission" date="2011-10" db="EMBL/GenBank/DDBJ databases">
        <authorList>
            <person name="Genoscope - CEA"/>
        </authorList>
    </citation>
    <scope>NUCLEOTIDE SEQUENCE [LARGE SCALE GENOMIC DNA]</scope>
    <source>
        <strain evidence="13 14">RCC 1105</strain>
    </source>
</reference>
<dbReference type="AlphaFoldDB" id="K8ENE5"/>
<feature type="domain" description="Glycosyl transferase family 1" evidence="11">
    <location>
        <begin position="208"/>
        <end position="379"/>
    </location>
</feature>
<evidence type="ECO:0000256" key="9">
    <source>
        <dbReference type="ARBA" id="ARBA00045104"/>
    </source>
</evidence>
<evidence type="ECO:0000256" key="7">
    <source>
        <dbReference type="ARBA" id="ARBA00023136"/>
    </source>
</evidence>
<evidence type="ECO:0000256" key="2">
    <source>
        <dbReference type="ARBA" id="ARBA00022676"/>
    </source>
</evidence>
<evidence type="ECO:0000259" key="12">
    <source>
        <dbReference type="Pfam" id="PF13439"/>
    </source>
</evidence>
<evidence type="ECO:0000256" key="1">
    <source>
        <dbReference type="ARBA" id="ARBA00004922"/>
    </source>
</evidence>
<dbReference type="InterPro" id="IPR027054">
    <property type="entry name" value="ALG2"/>
</dbReference>
<dbReference type="KEGG" id="bpg:Bathy14g01700"/>
<dbReference type="GO" id="GO:0102704">
    <property type="term" value="F:GDP-Man:Man(2)GlcNAc(2)-PP-Dol alpha-1,6-mannosyltransferase activity"/>
    <property type="evidence" value="ECO:0007669"/>
    <property type="project" value="UniProtKB-UniRule"/>
</dbReference>